<dbReference type="EMBL" id="VFQX01000068">
    <property type="protein sequence ID" value="KAF0972435.1"/>
    <property type="molecule type" value="Genomic_DNA"/>
</dbReference>
<evidence type="ECO:0000313" key="2">
    <source>
        <dbReference type="Proteomes" id="UP000444721"/>
    </source>
</evidence>
<dbReference type="GeneID" id="68116554"/>
<proteinExistence type="predicted"/>
<reference evidence="1 2" key="1">
    <citation type="journal article" date="2019" name="Sci. Rep.">
        <title>Nanopore sequencing improves the draft genome of the human pathogenic amoeba Naegleria fowleri.</title>
        <authorList>
            <person name="Liechti N."/>
            <person name="Schurch N."/>
            <person name="Bruggmann R."/>
            <person name="Wittwer M."/>
        </authorList>
    </citation>
    <scope>NUCLEOTIDE SEQUENCE [LARGE SCALE GENOMIC DNA]</scope>
    <source>
        <strain evidence="1 2">ATCC 30894</strain>
    </source>
</reference>
<dbReference type="Proteomes" id="UP000444721">
    <property type="component" value="Unassembled WGS sequence"/>
</dbReference>
<sequence>MIDCFARYTPKKKKTVLVTGDRLSPNAAVFLNFATAYFSSVDPHKTIEQVLTEIVYKRTNCVDTNKLDLRIEDPDNVYIVKTIDLHTREDIVGVSTLILFMQKCDVEKQRDNIRRILRVASNKTKKTKLKKLRLLLCIDNQENEEFDPKMLFNNEILFTHGDYEYVEVFSVSENAKSLENAISSLILCISGVRYQ</sequence>
<dbReference type="VEuPathDB" id="AmoebaDB:NF0111120"/>
<dbReference type="VEuPathDB" id="AmoebaDB:NfTy_061630"/>
<gene>
    <name evidence="1" type="ORF">FDP41_009338</name>
</gene>
<dbReference type="AlphaFoldDB" id="A0A6A5BEF2"/>
<accession>A0A6A5BEF2</accession>
<organism evidence="1 2">
    <name type="scientific">Naegleria fowleri</name>
    <name type="common">Brain eating amoeba</name>
    <dbReference type="NCBI Taxonomy" id="5763"/>
    <lineage>
        <taxon>Eukaryota</taxon>
        <taxon>Discoba</taxon>
        <taxon>Heterolobosea</taxon>
        <taxon>Tetramitia</taxon>
        <taxon>Eutetramitia</taxon>
        <taxon>Vahlkampfiidae</taxon>
        <taxon>Naegleria</taxon>
    </lineage>
</organism>
<protein>
    <submittedName>
        <fullName evidence="1">Uncharacterized protein</fullName>
    </submittedName>
</protein>
<dbReference type="VEuPathDB" id="AmoebaDB:FDP41_009338"/>
<evidence type="ECO:0000313" key="1">
    <source>
        <dbReference type="EMBL" id="KAF0972435.1"/>
    </source>
</evidence>
<keyword evidence="2" id="KW-1185">Reference proteome</keyword>
<name>A0A6A5BEF2_NAEFO</name>
<dbReference type="RefSeq" id="XP_044557149.1">
    <property type="nucleotide sequence ID" value="XM_044713285.1"/>
</dbReference>
<comment type="caution">
    <text evidence="1">The sequence shown here is derived from an EMBL/GenBank/DDBJ whole genome shotgun (WGS) entry which is preliminary data.</text>
</comment>